<organism evidence="7 8">
    <name type="scientific">Photobacterium halotolerans</name>
    <dbReference type="NCBI Taxonomy" id="265726"/>
    <lineage>
        <taxon>Bacteria</taxon>
        <taxon>Pseudomonadati</taxon>
        <taxon>Pseudomonadota</taxon>
        <taxon>Gammaproteobacteria</taxon>
        <taxon>Vibrionales</taxon>
        <taxon>Vibrionaceae</taxon>
        <taxon>Photobacterium</taxon>
    </lineage>
</organism>
<dbReference type="GO" id="GO:0031640">
    <property type="term" value="P:killing of cells of another organism"/>
    <property type="evidence" value="ECO:0007669"/>
    <property type="project" value="UniProtKB-KW"/>
</dbReference>
<dbReference type="InterPro" id="IPR002196">
    <property type="entry name" value="Glyco_hydro_24"/>
</dbReference>
<comment type="similarity">
    <text evidence="6">Belongs to the glycosyl hydrolase 24 family.</text>
</comment>
<dbReference type="InterPro" id="IPR023347">
    <property type="entry name" value="Lysozyme_dom_sf"/>
</dbReference>
<dbReference type="GO" id="GO:0009253">
    <property type="term" value="P:peptidoglycan catabolic process"/>
    <property type="evidence" value="ECO:0007669"/>
    <property type="project" value="InterPro"/>
</dbReference>
<evidence type="ECO:0000256" key="1">
    <source>
        <dbReference type="ARBA" id="ARBA00000632"/>
    </source>
</evidence>
<keyword evidence="5 6" id="KW-0326">Glycosidase</keyword>
<keyword evidence="2 6" id="KW-0929">Antimicrobial</keyword>
<keyword evidence="4 6" id="KW-0378">Hydrolase</keyword>
<dbReference type="GO" id="GO:0003796">
    <property type="term" value="F:lysozyme activity"/>
    <property type="evidence" value="ECO:0007669"/>
    <property type="project" value="UniProtKB-EC"/>
</dbReference>
<dbReference type="Gene3D" id="1.10.530.40">
    <property type="match status" value="1"/>
</dbReference>
<protein>
    <recommendedName>
        <fullName evidence="6">Lysozyme</fullName>
        <ecNumber evidence="6">3.2.1.17</ecNumber>
    </recommendedName>
</protein>
<dbReference type="Proteomes" id="UP000465712">
    <property type="component" value="Unassembled WGS sequence"/>
</dbReference>
<evidence type="ECO:0000313" key="8">
    <source>
        <dbReference type="Proteomes" id="UP000465712"/>
    </source>
</evidence>
<dbReference type="InterPro" id="IPR023346">
    <property type="entry name" value="Lysozyme-like_dom_sf"/>
</dbReference>
<evidence type="ECO:0000256" key="2">
    <source>
        <dbReference type="ARBA" id="ARBA00022529"/>
    </source>
</evidence>
<dbReference type="PANTHER" id="PTHR38107">
    <property type="match status" value="1"/>
</dbReference>
<reference evidence="7 8" key="1">
    <citation type="submission" date="2017-05" db="EMBL/GenBank/DDBJ databases">
        <title>High clonality and local adaptation shapes Vibrionaceae linages within an endangered oasis.</title>
        <authorList>
            <person name="Vazquez-Rosas-Landa M."/>
        </authorList>
    </citation>
    <scope>NUCLEOTIDE SEQUENCE [LARGE SCALE GENOMIC DNA]</scope>
    <source>
        <strain evidence="7 8">P46_P4S1P180</strain>
    </source>
</reference>
<dbReference type="GO" id="GO:0042742">
    <property type="term" value="P:defense response to bacterium"/>
    <property type="evidence" value="ECO:0007669"/>
    <property type="project" value="UniProtKB-KW"/>
</dbReference>
<evidence type="ECO:0000256" key="5">
    <source>
        <dbReference type="ARBA" id="ARBA00023295"/>
    </source>
</evidence>
<evidence type="ECO:0000313" key="7">
    <source>
        <dbReference type="EMBL" id="NAW66732.1"/>
    </source>
</evidence>
<evidence type="ECO:0000256" key="6">
    <source>
        <dbReference type="RuleBase" id="RU003788"/>
    </source>
</evidence>
<dbReference type="PANTHER" id="PTHR38107:SF4">
    <property type="entry name" value="LYSOZYME"/>
    <property type="match status" value="1"/>
</dbReference>
<evidence type="ECO:0000256" key="4">
    <source>
        <dbReference type="ARBA" id="ARBA00022801"/>
    </source>
</evidence>
<dbReference type="GO" id="GO:0016998">
    <property type="term" value="P:cell wall macromolecule catabolic process"/>
    <property type="evidence" value="ECO:0007669"/>
    <property type="project" value="InterPro"/>
</dbReference>
<dbReference type="InterPro" id="IPR051018">
    <property type="entry name" value="Bacteriophage_GH24"/>
</dbReference>
<dbReference type="CDD" id="cd16901">
    <property type="entry name" value="lyz_P1"/>
    <property type="match status" value="1"/>
</dbReference>
<evidence type="ECO:0000256" key="3">
    <source>
        <dbReference type="ARBA" id="ARBA00022638"/>
    </source>
</evidence>
<dbReference type="AlphaFoldDB" id="A0A7X4WDE6"/>
<gene>
    <name evidence="7" type="ORF">CAG72_16155</name>
</gene>
<comment type="catalytic activity">
    <reaction evidence="1 6">
        <text>Hydrolysis of (1-&gt;4)-beta-linkages between N-acetylmuramic acid and N-acetyl-D-glucosamine residues in a peptidoglycan and between N-acetyl-D-glucosamine residues in chitodextrins.</text>
        <dbReference type="EC" id="3.2.1.17"/>
    </reaction>
</comment>
<dbReference type="InterPro" id="IPR034690">
    <property type="entry name" value="Endolysin_T4_type"/>
</dbReference>
<name>A0A7X4WDE6_9GAMM</name>
<accession>A0A7X4WDE6</accession>
<dbReference type="Pfam" id="PF00959">
    <property type="entry name" value="Phage_lysozyme"/>
    <property type="match status" value="1"/>
</dbReference>
<dbReference type="EC" id="3.2.1.17" evidence="6"/>
<dbReference type="EMBL" id="WXWW01000231">
    <property type="protein sequence ID" value="NAW66732.1"/>
    <property type="molecule type" value="Genomic_DNA"/>
</dbReference>
<comment type="caution">
    <text evidence="7">The sequence shown here is derived from an EMBL/GenBank/DDBJ whole genome shotgun (WGS) entry which is preliminary data.</text>
</comment>
<proteinExistence type="inferred from homology"/>
<dbReference type="RefSeq" id="WP_161446234.1">
    <property type="nucleotide sequence ID" value="NZ_WXWW01000231.1"/>
</dbReference>
<sequence length="193" mass="21378">MNKWKTSGGCVVAVVLGLVFTSSTELKTSENGLKHIADYEGCMAEAYQCSADKWTLGLGHTQNVKEGDVATYRDMADWFVDDVQQAERVVDRLLTMSISQPQYDMSVSFVFNLGAGNFARSTFLKKLNADDETACDELTRWVFVNGKDCRVAANNCAGIVKRRQSEREICLNGYSVQNLRTSSTGATAGRRIY</sequence>
<keyword evidence="3 6" id="KW-0081">Bacteriolytic enzyme</keyword>
<dbReference type="HAMAP" id="MF_04110">
    <property type="entry name" value="ENDOLYSIN_T4"/>
    <property type="match status" value="1"/>
</dbReference>
<dbReference type="SUPFAM" id="SSF53955">
    <property type="entry name" value="Lysozyme-like"/>
    <property type="match status" value="1"/>
</dbReference>